<dbReference type="Gene3D" id="1.10.555.10">
    <property type="entry name" value="Rho GTPase activation protein"/>
    <property type="match status" value="1"/>
</dbReference>
<evidence type="ECO:0000313" key="8">
    <source>
        <dbReference type="EMBL" id="CAI8038029.1"/>
    </source>
</evidence>
<feature type="compositionally biased region" description="Low complexity" evidence="4">
    <location>
        <begin position="358"/>
        <end position="374"/>
    </location>
</feature>
<feature type="region of interest" description="Disordered" evidence="4">
    <location>
        <begin position="443"/>
        <end position="518"/>
    </location>
</feature>
<dbReference type="SUPFAM" id="SSF50729">
    <property type="entry name" value="PH domain-like"/>
    <property type="match status" value="1"/>
</dbReference>
<dbReference type="InterPro" id="IPR008936">
    <property type="entry name" value="Rho_GTPase_activation_prot"/>
</dbReference>
<dbReference type="CDD" id="cd01249">
    <property type="entry name" value="BAR-PH_GRAF_family"/>
    <property type="match status" value="1"/>
</dbReference>
<feature type="domain" description="Rho-GAP" evidence="7">
    <location>
        <begin position="159"/>
        <end position="353"/>
    </location>
</feature>
<keyword evidence="2" id="KW-0343">GTPase activation</keyword>
<name>A0AA35SYN9_GEOBA</name>
<evidence type="ECO:0000313" key="9">
    <source>
        <dbReference type="Proteomes" id="UP001174909"/>
    </source>
</evidence>
<gene>
    <name evidence="8" type="ORF">GBAR_LOCUS21210</name>
</gene>
<dbReference type="InterPro" id="IPR036028">
    <property type="entry name" value="SH3-like_dom_sf"/>
</dbReference>
<comment type="caution">
    <text evidence="8">The sequence shown here is derived from an EMBL/GenBank/DDBJ whole genome shotgun (WGS) entry which is preliminary data.</text>
</comment>
<feature type="compositionally biased region" description="Pro residues" evidence="4">
    <location>
        <begin position="375"/>
        <end position="391"/>
    </location>
</feature>
<dbReference type="PANTHER" id="PTHR12552:SF1">
    <property type="entry name" value="RHO GTPASE-ACTIVATING PROTEIN GRAF"/>
    <property type="match status" value="1"/>
</dbReference>
<dbReference type="InterPro" id="IPR047234">
    <property type="entry name" value="GRAF_fam"/>
</dbReference>
<dbReference type="GO" id="GO:0005096">
    <property type="term" value="F:GTPase activator activity"/>
    <property type="evidence" value="ECO:0007669"/>
    <property type="project" value="UniProtKB-KW"/>
</dbReference>
<dbReference type="InterPro" id="IPR011993">
    <property type="entry name" value="PH-like_dom_sf"/>
</dbReference>
<dbReference type="InterPro" id="IPR001452">
    <property type="entry name" value="SH3_domain"/>
</dbReference>
<dbReference type="Pfam" id="PF00620">
    <property type="entry name" value="RhoGAP"/>
    <property type="match status" value="1"/>
</dbReference>
<dbReference type="SUPFAM" id="SSF48350">
    <property type="entry name" value="GTPase activation domain, GAP"/>
    <property type="match status" value="1"/>
</dbReference>
<dbReference type="Pfam" id="PF14604">
    <property type="entry name" value="SH3_9"/>
    <property type="match status" value="1"/>
</dbReference>
<feature type="signal peptide" evidence="5">
    <location>
        <begin position="1"/>
        <end position="21"/>
    </location>
</feature>
<dbReference type="SMART" id="SM00326">
    <property type="entry name" value="SH3"/>
    <property type="match status" value="1"/>
</dbReference>
<dbReference type="PROSITE" id="PS51257">
    <property type="entry name" value="PROKAR_LIPOPROTEIN"/>
    <property type="match status" value="1"/>
</dbReference>
<keyword evidence="5" id="KW-0732">Signal</keyword>
<evidence type="ECO:0000256" key="4">
    <source>
        <dbReference type="SAM" id="MobiDB-lite"/>
    </source>
</evidence>
<feature type="domain" description="SH3" evidence="6">
    <location>
        <begin position="514"/>
        <end position="574"/>
    </location>
</feature>
<dbReference type="EMBL" id="CASHTH010002970">
    <property type="protein sequence ID" value="CAI8038029.1"/>
    <property type="molecule type" value="Genomic_DNA"/>
</dbReference>
<dbReference type="PROSITE" id="PS50002">
    <property type="entry name" value="SH3"/>
    <property type="match status" value="1"/>
</dbReference>
<evidence type="ECO:0000256" key="2">
    <source>
        <dbReference type="ARBA" id="ARBA00022468"/>
    </source>
</evidence>
<dbReference type="Gene3D" id="2.30.30.40">
    <property type="entry name" value="SH3 Domains"/>
    <property type="match status" value="1"/>
</dbReference>
<reference evidence="8" key="1">
    <citation type="submission" date="2023-03" db="EMBL/GenBank/DDBJ databases">
        <authorList>
            <person name="Steffen K."/>
            <person name="Cardenas P."/>
        </authorList>
    </citation>
    <scope>NUCLEOTIDE SEQUENCE</scope>
</reference>
<dbReference type="InterPro" id="IPR047225">
    <property type="entry name" value="PH_GRAF"/>
</dbReference>
<proteinExistence type="predicted"/>
<evidence type="ECO:0000256" key="5">
    <source>
        <dbReference type="SAM" id="SignalP"/>
    </source>
</evidence>
<dbReference type="Proteomes" id="UP001174909">
    <property type="component" value="Unassembled WGS sequence"/>
</dbReference>
<evidence type="ECO:0000256" key="3">
    <source>
        <dbReference type="PROSITE-ProRule" id="PRU00192"/>
    </source>
</evidence>
<protein>
    <submittedName>
        <fullName evidence="8">Rho GTPase-activating protein 10</fullName>
    </submittedName>
</protein>
<dbReference type="SMART" id="SM00324">
    <property type="entry name" value="RhoGAP"/>
    <property type="match status" value="1"/>
</dbReference>
<dbReference type="GO" id="GO:0007165">
    <property type="term" value="P:signal transduction"/>
    <property type="evidence" value="ECO:0007669"/>
    <property type="project" value="InterPro"/>
</dbReference>
<evidence type="ECO:0000259" key="7">
    <source>
        <dbReference type="PROSITE" id="PS50238"/>
    </source>
</evidence>
<feature type="region of interest" description="Disordered" evidence="4">
    <location>
        <begin position="358"/>
        <end position="430"/>
    </location>
</feature>
<dbReference type="PANTHER" id="PTHR12552">
    <property type="entry name" value="OLIGOPHRENIN 1"/>
    <property type="match status" value="1"/>
</dbReference>
<feature type="chain" id="PRO_5041328692" evidence="5">
    <location>
        <begin position="22"/>
        <end position="574"/>
    </location>
</feature>
<accession>A0AA35SYN9</accession>
<dbReference type="PROSITE" id="PS50238">
    <property type="entry name" value="RHOGAP"/>
    <property type="match status" value="1"/>
</dbReference>
<dbReference type="SUPFAM" id="SSF50044">
    <property type="entry name" value="SH3-domain"/>
    <property type="match status" value="1"/>
</dbReference>
<evidence type="ECO:0000259" key="6">
    <source>
        <dbReference type="PROSITE" id="PS50002"/>
    </source>
</evidence>
<feature type="compositionally biased region" description="Pro residues" evidence="4">
    <location>
        <begin position="399"/>
        <end position="409"/>
    </location>
</feature>
<evidence type="ECO:0000256" key="1">
    <source>
        <dbReference type="ARBA" id="ARBA00022443"/>
    </source>
</evidence>
<sequence>MCRVVLLFCLLLLFVVCVSLCLFVLACKEGESGLVHHPEFLKQGLLFVQDVAKKVGLGPTWHRYFCQFHKEENGTRGKTRQMKFTPVGHHGSLPSTDYMDVKSCFRSKTEDVERRFCFEVEFYLSSQRSETRKYICQALGQEDRKGWMEILEGKEPVYTSLKVIVVGGLTEQGMRFVERGIEIIELRGLDEEGLYRKPGVLSKATKLVKDCVERGKLDTIDLTDEFEWDTKTIASAVKGYFNKHLGEPLLTFDLHMAFVNTAMILDSDRRVETLRELVAKLPPDNRTILHTLIQHLNRIAAHSERNLMKASNLGVVFGPTLMRPERETVATIVNIKYQNIIVEIMIEEIDAIFSDVSLSSSSSSTSNKTPVPTSSRPPPLPEKPTQTPPSRPSAHATPTPVPSVPPPVYRKPSPEQPQENGPPGKKALPSLPKRVSEAFQKRQSVFGGGASPDSPKPRTNRSPGPPPCKPAVSRVSSIPPGGLKSETPEAAKNGEPPMPPVRPMRKKNSIKQPQGERSARALYDCNAEDILELSFQRDEILFDVRESDEPDWLVARRKDGKKGLVPANYVEMLP</sequence>
<keyword evidence="1 3" id="KW-0728">SH3 domain</keyword>
<dbReference type="Gene3D" id="2.30.29.30">
    <property type="entry name" value="Pleckstrin-homology domain (PH domain)/Phosphotyrosine-binding domain (PTB)"/>
    <property type="match status" value="1"/>
</dbReference>
<dbReference type="InterPro" id="IPR000198">
    <property type="entry name" value="RhoGAP_dom"/>
</dbReference>
<organism evidence="8 9">
    <name type="scientific">Geodia barretti</name>
    <name type="common">Barrett's horny sponge</name>
    <dbReference type="NCBI Taxonomy" id="519541"/>
    <lineage>
        <taxon>Eukaryota</taxon>
        <taxon>Metazoa</taxon>
        <taxon>Porifera</taxon>
        <taxon>Demospongiae</taxon>
        <taxon>Heteroscleromorpha</taxon>
        <taxon>Tetractinellida</taxon>
        <taxon>Astrophorina</taxon>
        <taxon>Geodiidae</taxon>
        <taxon>Geodia</taxon>
    </lineage>
</organism>
<keyword evidence="9" id="KW-1185">Reference proteome</keyword>
<dbReference type="AlphaFoldDB" id="A0AA35SYN9"/>